<sequence length="150" mass="15181">MLLVSATAYAWVSAGPGTGHGAVTTGAPLEKISVTGPTEIALNLDEPRALSGSFVNDNTFTVSVARVKVTVTGINAGSGTCDIQPGVNFVTTDAVPPAGQRFTISGASTVTGTGSGDWSGASIEFRSSPTFDQTGCLGRRINLKYTAIAA</sequence>
<accession>A0A8J4E1K1</accession>
<gene>
    <name evidence="1" type="ORF">Vau01_064010</name>
</gene>
<keyword evidence="2" id="KW-1185">Reference proteome</keyword>
<dbReference type="Proteomes" id="UP000612585">
    <property type="component" value="Unassembled WGS sequence"/>
</dbReference>
<proteinExistence type="predicted"/>
<evidence type="ECO:0000313" key="1">
    <source>
        <dbReference type="EMBL" id="GIJ58885.1"/>
    </source>
</evidence>
<name>A0A8J4E1K1_9ACTN</name>
<reference evidence="1" key="1">
    <citation type="submission" date="2021-01" db="EMBL/GenBank/DDBJ databases">
        <title>Whole genome shotgun sequence of Virgisporangium aurantiacum NBRC 16421.</title>
        <authorList>
            <person name="Komaki H."/>
            <person name="Tamura T."/>
        </authorList>
    </citation>
    <scope>NUCLEOTIDE SEQUENCE</scope>
    <source>
        <strain evidence="1">NBRC 16421</strain>
    </source>
</reference>
<evidence type="ECO:0000313" key="2">
    <source>
        <dbReference type="Proteomes" id="UP000612585"/>
    </source>
</evidence>
<protein>
    <submittedName>
        <fullName evidence="1">Uncharacterized protein</fullName>
    </submittedName>
</protein>
<comment type="caution">
    <text evidence="1">The sequence shown here is derived from an EMBL/GenBank/DDBJ whole genome shotgun (WGS) entry which is preliminary data.</text>
</comment>
<dbReference type="AlphaFoldDB" id="A0A8J4E1K1"/>
<organism evidence="1 2">
    <name type="scientific">Virgisporangium aurantiacum</name>
    <dbReference type="NCBI Taxonomy" id="175570"/>
    <lineage>
        <taxon>Bacteria</taxon>
        <taxon>Bacillati</taxon>
        <taxon>Actinomycetota</taxon>
        <taxon>Actinomycetes</taxon>
        <taxon>Micromonosporales</taxon>
        <taxon>Micromonosporaceae</taxon>
        <taxon>Virgisporangium</taxon>
    </lineage>
</organism>
<dbReference type="EMBL" id="BOPG01000043">
    <property type="protein sequence ID" value="GIJ58885.1"/>
    <property type="molecule type" value="Genomic_DNA"/>
</dbReference>